<evidence type="ECO:0000256" key="1">
    <source>
        <dbReference type="SAM" id="MobiDB-lite"/>
    </source>
</evidence>
<dbReference type="EMBL" id="JAAGLQ010000179">
    <property type="protein sequence ID" value="NEA15624.1"/>
    <property type="molecule type" value="Genomic_DNA"/>
</dbReference>
<protein>
    <submittedName>
        <fullName evidence="2">Uncharacterized protein</fullName>
    </submittedName>
</protein>
<name>A0A6N9TVT4_STRHA</name>
<dbReference type="SUPFAM" id="SSF47598">
    <property type="entry name" value="Ribbon-helix-helix"/>
    <property type="match status" value="1"/>
</dbReference>
<dbReference type="RefSeq" id="WP_164343654.1">
    <property type="nucleotide sequence ID" value="NZ_JAAGLQ010000179.1"/>
</dbReference>
<dbReference type="Proteomes" id="UP000471293">
    <property type="component" value="Unassembled WGS sequence"/>
</dbReference>
<evidence type="ECO:0000313" key="3">
    <source>
        <dbReference type="Proteomes" id="UP000471293"/>
    </source>
</evidence>
<proteinExistence type="predicted"/>
<dbReference type="GO" id="GO:0006355">
    <property type="term" value="P:regulation of DNA-templated transcription"/>
    <property type="evidence" value="ECO:0007669"/>
    <property type="project" value="InterPro"/>
</dbReference>
<gene>
    <name evidence="2" type="ORF">G3I29_08770</name>
</gene>
<dbReference type="AlphaFoldDB" id="A0A6N9TVT4"/>
<dbReference type="InterPro" id="IPR013321">
    <property type="entry name" value="Arc_rbn_hlx_hlx"/>
</dbReference>
<organism evidence="2 3">
    <name type="scientific">Streptomyces halstedii</name>
    <dbReference type="NCBI Taxonomy" id="1944"/>
    <lineage>
        <taxon>Bacteria</taxon>
        <taxon>Bacillati</taxon>
        <taxon>Actinomycetota</taxon>
        <taxon>Actinomycetes</taxon>
        <taxon>Kitasatosporales</taxon>
        <taxon>Streptomycetaceae</taxon>
        <taxon>Streptomyces</taxon>
    </lineage>
</organism>
<comment type="caution">
    <text evidence="2">The sequence shown here is derived from an EMBL/GenBank/DDBJ whole genome shotgun (WGS) entry which is preliminary data.</text>
</comment>
<feature type="region of interest" description="Disordered" evidence="1">
    <location>
        <begin position="1"/>
        <end position="26"/>
    </location>
</feature>
<reference evidence="2 3" key="1">
    <citation type="submission" date="2020-01" db="EMBL/GenBank/DDBJ databases">
        <title>Insect and environment-associated Actinomycetes.</title>
        <authorList>
            <person name="Currrie C."/>
            <person name="Chevrette M."/>
            <person name="Carlson C."/>
            <person name="Stubbendieck R."/>
            <person name="Wendt-Pienkowski E."/>
        </authorList>
    </citation>
    <scope>NUCLEOTIDE SEQUENCE [LARGE SCALE GENOMIC DNA]</scope>
    <source>
        <strain evidence="2 3">SID11342</strain>
    </source>
</reference>
<dbReference type="Gene3D" id="1.10.1220.10">
    <property type="entry name" value="Met repressor-like"/>
    <property type="match status" value="1"/>
</dbReference>
<dbReference type="InterPro" id="IPR010985">
    <property type="entry name" value="Ribbon_hlx_hlx"/>
</dbReference>
<accession>A0A6N9TVT4</accession>
<evidence type="ECO:0000313" key="2">
    <source>
        <dbReference type="EMBL" id="NEA15624.1"/>
    </source>
</evidence>
<sequence length="91" mass="9983">MSRRQGRTADQGGTRPAPVVLPPEDDDVAVGDQVARAAKPAPAPKRKRPAFGSYLDADLQREFKARCAIEGIEMQDALDDAIRAWLDQNRP</sequence>